<dbReference type="STRING" id="1742973.COMA2_170019"/>
<dbReference type="AlphaFoldDB" id="A0A0S4LCY1"/>
<protein>
    <submittedName>
        <fullName evidence="1">Uncharacterized protein</fullName>
    </submittedName>
</protein>
<keyword evidence="2" id="KW-1185">Reference proteome</keyword>
<dbReference type="EMBL" id="CZPZ01000009">
    <property type="protein sequence ID" value="CUS34464.1"/>
    <property type="molecule type" value="Genomic_DNA"/>
</dbReference>
<reference evidence="2" key="1">
    <citation type="submission" date="2015-10" db="EMBL/GenBank/DDBJ databases">
        <authorList>
            <person name="Luecker S."/>
            <person name="Luecker S."/>
        </authorList>
    </citation>
    <scope>NUCLEOTIDE SEQUENCE [LARGE SCALE GENOMIC DNA]</scope>
</reference>
<evidence type="ECO:0000313" key="2">
    <source>
        <dbReference type="Proteomes" id="UP000198736"/>
    </source>
</evidence>
<proteinExistence type="predicted"/>
<accession>A0A0S4LCY1</accession>
<evidence type="ECO:0000313" key="1">
    <source>
        <dbReference type="EMBL" id="CUS34464.1"/>
    </source>
</evidence>
<name>A0A0S4LCY1_9BACT</name>
<organism evidence="1 2">
    <name type="scientific">Candidatus Nitrospira nitrificans</name>
    <dbReference type="NCBI Taxonomy" id="1742973"/>
    <lineage>
        <taxon>Bacteria</taxon>
        <taxon>Pseudomonadati</taxon>
        <taxon>Nitrospirota</taxon>
        <taxon>Nitrospiria</taxon>
        <taxon>Nitrospirales</taxon>
        <taxon>Nitrospiraceae</taxon>
        <taxon>Nitrospira</taxon>
    </lineage>
</organism>
<sequence length="102" mass="12097">MTSRTGGIDSMKLQIIQACLETQFRHVTFDQKIRPTFTFHNGDHNLSWLLGMHEEFFADQMSREELWQFIDAKAIKKILQNPGKRIRVSRYRDITVEERILS</sequence>
<dbReference type="RefSeq" id="WP_090895763.1">
    <property type="nucleotide sequence ID" value="NZ_CZPZ01000009.1"/>
</dbReference>
<dbReference type="Proteomes" id="UP000198736">
    <property type="component" value="Unassembled WGS sequence"/>
</dbReference>
<gene>
    <name evidence="1" type="ORF">COMA2_170019</name>
</gene>